<comment type="subcellular location">
    <subcellularLocation>
        <location evidence="1">Cell membrane</location>
        <topology evidence="1">Multi-pass membrane protein</topology>
    </subcellularLocation>
</comment>
<name>A0ABP6Q9T2_9ACTN</name>
<evidence type="ECO:0000256" key="1">
    <source>
        <dbReference type="ARBA" id="ARBA00004651"/>
    </source>
</evidence>
<comment type="caution">
    <text evidence="8">The sequence shown here is derived from an EMBL/GenBank/DDBJ whole genome shotgun (WGS) entry which is preliminary data.</text>
</comment>
<keyword evidence="4 6" id="KW-1133">Transmembrane helix</keyword>
<dbReference type="EMBL" id="BAAAUV010000007">
    <property type="protein sequence ID" value="GAA3212966.1"/>
    <property type="molecule type" value="Genomic_DNA"/>
</dbReference>
<evidence type="ECO:0000313" key="9">
    <source>
        <dbReference type="Proteomes" id="UP001501237"/>
    </source>
</evidence>
<dbReference type="InterPro" id="IPR010432">
    <property type="entry name" value="RDD"/>
</dbReference>
<keyword evidence="5 6" id="KW-0472">Membrane</keyword>
<proteinExistence type="predicted"/>
<dbReference type="Pfam" id="PF06271">
    <property type="entry name" value="RDD"/>
    <property type="match status" value="1"/>
</dbReference>
<evidence type="ECO:0000256" key="4">
    <source>
        <dbReference type="ARBA" id="ARBA00022989"/>
    </source>
</evidence>
<feature type="transmembrane region" description="Helical" evidence="6">
    <location>
        <begin position="61"/>
        <end position="87"/>
    </location>
</feature>
<organism evidence="8 9">
    <name type="scientific">Actinocorallia longicatena</name>
    <dbReference type="NCBI Taxonomy" id="111803"/>
    <lineage>
        <taxon>Bacteria</taxon>
        <taxon>Bacillati</taxon>
        <taxon>Actinomycetota</taxon>
        <taxon>Actinomycetes</taxon>
        <taxon>Streptosporangiales</taxon>
        <taxon>Thermomonosporaceae</taxon>
        <taxon>Actinocorallia</taxon>
    </lineage>
</organism>
<reference evidence="9" key="1">
    <citation type="journal article" date="2019" name="Int. J. Syst. Evol. Microbiol.">
        <title>The Global Catalogue of Microorganisms (GCM) 10K type strain sequencing project: providing services to taxonomists for standard genome sequencing and annotation.</title>
        <authorList>
            <consortium name="The Broad Institute Genomics Platform"/>
            <consortium name="The Broad Institute Genome Sequencing Center for Infectious Disease"/>
            <person name="Wu L."/>
            <person name="Ma J."/>
        </authorList>
    </citation>
    <scope>NUCLEOTIDE SEQUENCE [LARGE SCALE GENOMIC DNA]</scope>
    <source>
        <strain evidence="9">JCM 9377</strain>
    </source>
</reference>
<evidence type="ECO:0000256" key="5">
    <source>
        <dbReference type="ARBA" id="ARBA00023136"/>
    </source>
</evidence>
<keyword evidence="3 6" id="KW-0812">Transmembrane</keyword>
<evidence type="ECO:0000313" key="8">
    <source>
        <dbReference type="EMBL" id="GAA3212966.1"/>
    </source>
</evidence>
<evidence type="ECO:0000256" key="3">
    <source>
        <dbReference type="ARBA" id="ARBA00022692"/>
    </source>
</evidence>
<keyword evidence="2" id="KW-1003">Cell membrane</keyword>
<accession>A0ABP6Q9T2</accession>
<sequence>MSTLAGVVLGLGVFAAIVLVEPLQLVAFGRTVGKRLMRLRIADVANPMAPLTTGRAFGRGLLYPFGFMVIGLIPLLGSGIGLLNVLWQFWDKPYQQTLHDKMAGTVVLADVPVAPESYYRTPSSY</sequence>
<evidence type="ECO:0000259" key="7">
    <source>
        <dbReference type="Pfam" id="PF06271"/>
    </source>
</evidence>
<dbReference type="InterPro" id="IPR051791">
    <property type="entry name" value="Pra-immunoreactive"/>
</dbReference>
<evidence type="ECO:0000256" key="6">
    <source>
        <dbReference type="SAM" id="Phobius"/>
    </source>
</evidence>
<evidence type="ECO:0000256" key="2">
    <source>
        <dbReference type="ARBA" id="ARBA00022475"/>
    </source>
</evidence>
<keyword evidence="9" id="KW-1185">Reference proteome</keyword>
<protein>
    <recommendedName>
        <fullName evidence="7">RDD domain-containing protein</fullName>
    </recommendedName>
</protein>
<feature type="domain" description="RDD" evidence="7">
    <location>
        <begin position="5"/>
        <end position="104"/>
    </location>
</feature>
<gene>
    <name evidence="8" type="ORF">GCM10010468_32630</name>
</gene>
<dbReference type="PANTHER" id="PTHR36115">
    <property type="entry name" value="PROLINE-RICH ANTIGEN HOMOLOG-RELATED"/>
    <property type="match status" value="1"/>
</dbReference>
<dbReference type="Proteomes" id="UP001501237">
    <property type="component" value="Unassembled WGS sequence"/>
</dbReference>